<accession>A0AAW1DG93</accession>
<evidence type="ECO:0000313" key="5">
    <source>
        <dbReference type="EMBL" id="KAK9508188.1"/>
    </source>
</evidence>
<evidence type="ECO:0000256" key="3">
    <source>
        <dbReference type="SAM" id="Coils"/>
    </source>
</evidence>
<keyword evidence="6" id="KW-1185">Reference proteome</keyword>
<dbReference type="GO" id="GO:0033328">
    <property type="term" value="F:peroxisome membrane targeting sequence binding"/>
    <property type="evidence" value="ECO:0007669"/>
    <property type="project" value="TreeGrafter"/>
</dbReference>
<evidence type="ECO:0000256" key="4">
    <source>
        <dbReference type="SAM" id="MobiDB-lite"/>
    </source>
</evidence>
<proteinExistence type="inferred from homology"/>
<dbReference type="PANTHER" id="PTHR12774">
    <property type="entry name" value="PEROXISOMAL BIOGENESIS FACTOR 19"/>
    <property type="match status" value="1"/>
</dbReference>
<protein>
    <recommendedName>
        <fullName evidence="2">Peroxin-19</fullName>
    </recommendedName>
</protein>
<evidence type="ECO:0000313" key="6">
    <source>
        <dbReference type="Proteomes" id="UP001461498"/>
    </source>
</evidence>
<comment type="caution">
    <text evidence="5">The sequence shown here is derived from an EMBL/GenBank/DDBJ whole genome shotgun (WGS) entry which is preliminary data.</text>
</comment>
<reference evidence="5 6" key="1">
    <citation type="submission" date="2022-12" db="EMBL/GenBank/DDBJ databases">
        <title>Chromosome-level genome assembly of true bugs.</title>
        <authorList>
            <person name="Ma L."/>
            <person name="Li H."/>
        </authorList>
    </citation>
    <scope>NUCLEOTIDE SEQUENCE [LARGE SCALE GENOMIC DNA]</scope>
    <source>
        <strain evidence="5">Lab_2022b</strain>
    </source>
</reference>
<keyword evidence="3" id="KW-0175">Coiled coil</keyword>
<comment type="similarity">
    <text evidence="1">Belongs to the peroxin-19 family.</text>
</comment>
<feature type="coiled-coil region" evidence="3">
    <location>
        <begin position="222"/>
        <end position="249"/>
    </location>
</feature>
<name>A0AAW1DG93_9HEMI</name>
<dbReference type="PANTHER" id="PTHR12774:SF2">
    <property type="entry name" value="PEROXISOMAL BIOGENESIS FACTOR 19"/>
    <property type="match status" value="1"/>
</dbReference>
<dbReference type="Gene3D" id="1.20.120.900">
    <property type="entry name" value="Pex19, mPTS binding domain"/>
    <property type="match status" value="1"/>
</dbReference>
<dbReference type="Pfam" id="PF04614">
    <property type="entry name" value="Pex19"/>
    <property type="match status" value="1"/>
</dbReference>
<dbReference type="InterPro" id="IPR038322">
    <property type="entry name" value="Pex19_C_sf"/>
</dbReference>
<dbReference type="Proteomes" id="UP001461498">
    <property type="component" value="Unassembled WGS sequence"/>
</dbReference>
<dbReference type="AlphaFoldDB" id="A0AAW1DG93"/>
<gene>
    <name evidence="5" type="ORF">O3M35_007906</name>
</gene>
<evidence type="ECO:0000256" key="1">
    <source>
        <dbReference type="ARBA" id="ARBA00006326"/>
    </source>
</evidence>
<organism evidence="5 6">
    <name type="scientific">Rhynocoris fuscipes</name>
    <dbReference type="NCBI Taxonomy" id="488301"/>
    <lineage>
        <taxon>Eukaryota</taxon>
        <taxon>Metazoa</taxon>
        <taxon>Ecdysozoa</taxon>
        <taxon>Arthropoda</taxon>
        <taxon>Hexapoda</taxon>
        <taxon>Insecta</taxon>
        <taxon>Pterygota</taxon>
        <taxon>Neoptera</taxon>
        <taxon>Paraneoptera</taxon>
        <taxon>Hemiptera</taxon>
        <taxon>Heteroptera</taxon>
        <taxon>Panheteroptera</taxon>
        <taxon>Cimicomorpha</taxon>
        <taxon>Reduviidae</taxon>
        <taxon>Harpactorinae</taxon>
        <taxon>Harpactorini</taxon>
        <taxon>Rhynocoris</taxon>
    </lineage>
</organism>
<dbReference type="GO" id="GO:0005778">
    <property type="term" value="C:peroxisomal membrane"/>
    <property type="evidence" value="ECO:0007669"/>
    <property type="project" value="TreeGrafter"/>
</dbReference>
<sequence length="298" mass="33416">MSDTDASKKLEGDDQELDELLDSAIADFDKPPGKGAKKKALNEGKSAAQMLPPTDVVNAQESDDKWGEEFLVQVQKQFEQNMKTLLGSEGLEDRGAFDPEQFGVNLQRMAEEANKVLNEQARNPEFTETIAQTLKNLSENAENIDTDIGPNNISEMMEGLGLGAPEVSNEMLPLIQSVMKSFLSKELLYAPIKEITEKYPSWLQEHKDNLDEQDYVSYKKQFQLMEQVCKEFEDEKDEDTEEIKNKRFNKVLGLMEEMQKLGQPPKDLVGEGNPFSLDESALASQLPAGLDPTQCSIM</sequence>
<dbReference type="InterPro" id="IPR006708">
    <property type="entry name" value="Pex19"/>
</dbReference>
<dbReference type="GO" id="GO:0045046">
    <property type="term" value="P:protein import into peroxisome membrane"/>
    <property type="evidence" value="ECO:0007669"/>
    <property type="project" value="TreeGrafter"/>
</dbReference>
<evidence type="ECO:0000256" key="2">
    <source>
        <dbReference type="ARBA" id="ARBA00029688"/>
    </source>
</evidence>
<dbReference type="EMBL" id="JAPXFL010000004">
    <property type="protein sequence ID" value="KAK9508188.1"/>
    <property type="molecule type" value="Genomic_DNA"/>
</dbReference>
<feature type="region of interest" description="Disordered" evidence="4">
    <location>
        <begin position="26"/>
        <end position="54"/>
    </location>
</feature>